<dbReference type="KEGG" id="pmad:BAY61_22295"/>
<organism evidence="6 7">
    <name type="scientific">Prauserella marina</name>
    <dbReference type="NCBI Taxonomy" id="530584"/>
    <lineage>
        <taxon>Bacteria</taxon>
        <taxon>Bacillati</taxon>
        <taxon>Actinomycetota</taxon>
        <taxon>Actinomycetes</taxon>
        <taxon>Pseudonocardiales</taxon>
        <taxon>Pseudonocardiaceae</taxon>
        <taxon>Prauserella</taxon>
    </lineage>
</organism>
<evidence type="ECO:0000256" key="2">
    <source>
        <dbReference type="ARBA" id="ARBA00005297"/>
    </source>
</evidence>
<dbReference type="InterPro" id="IPR015890">
    <property type="entry name" value="Chorismate_C"/>
</dbReference>
<protein>
    <recommendedName>
        <fullName evidence="3">isochorismate synthase</fullName>
        <ecNumber evidence="3">5.4.4.2</ecNumber>
    </recommendedName>
    <alternativeName>
        <fullName evidence="5">Isochorismate mutase</fullName>
    </alternativeName>
</protein>
<dbReference type="Pfam" id="PF00425">
    <property type="entry name" value="Chorismate_bind"/>
    <property type="match status" value="1"/>
</dbReference>
<comment type="similarity">
    <text evidence="2">Belongs to the isochorismate synthase family.</text>
</comment>
<dbReference type="GO" id="GO:0008909">
    <property type="term" value="F:isochorismate synthase activity"/>
    <property type="evidence" value="ECO:0007669"/>
    <property type="project" value="UniProtKB-EC"/>
</dbReference>
<dbReference type="PANTHER" id="PTHR42839">
    <property type="entry name" value="ISOCHORISMATE SYNTHASE ENTC"/>
    <property type="match status" value="1"/>
</dbReference>
<dbReference type="InterPro" id="IPR005801">
    <property type="entry name" value="ADC_synthase"/>
</dbReference>
<dbReference type="Gene3D" id="3.60.120.10">
    <property type="entry name" value="Anthranilate synthase"/>
    <property type="match status" value="1"/>
</dbReference>
<accession>A0A222W0S7</accession>
<evidence type="ECO:0000313" key="6">
    <source>
        <dbReference type="EMBL" id="SDD76081.1"/>
    </source>
</evidence>
<evidence type="ECO:0000256" key="5">
    <source>
        <dbReference type="ARBA" id="ARBA00041564"/>
    </source>
</evidence>
<evidence type="ECO:0000256" key="1">
    <source>
        <dbReference type="ARBA" id="ARBA00000799"/>
    </source>
</evidence>
<sequence>MTRRDASTILGDYRPPRSFFATESRTILCEGTAAHVHADNAVSLAERALAALDSQGAPLVVGAFPFHDKVGAALTIPETVEVGGGLPRSGARGPQPPLVPPSRVRSLPGRAEHRAAVSALTDRIAATGLRKAVLARALDLEFAEPVPAELILRNLVRGNPGGYTFAVGDEPTLLGASPELLLSREGRKVRSHPLAGSARRCADPAEDKANAAALVASAKDRAEHAMVTDAVAAALRPFCETLAVPPRPELVATPTMWHLGTPIEGVLRDPGVTSLQLAAALHPTPAVCGTPTDLAREVIGELEPFDRGHYAGMVGWMDVDGDGEWAVTIRCAELAGSAMRLYAGGGIVAGSDPVTELDETSAKFQTLLRAMGLELTP</sequence>
<evidence type="ECO:0000256" key="3">
    <source>
        <dbReference type="ARBA" id="ARBA00012824"/>
    </source>
</evidence>
<dbReference type="PANTHER" id="PTHR42839:SF2">
    <property type="entry name" value="ISOCHORISMATE SYNTHASE ENTC"/>
    <property type="match status" value="1"/>
</dbReference>
<dbReference type="GO" id="GO:0009697">
    <property type="term" value="P:salicylic acid biosynthetic process"/>
    <property type="evidence" value="ECO:0007669"/>
    <property type="project" value="TreeGrafter"/>
</dbReference>
<keyword evidence="4" id="KW-0413">Isomerase</keyword>
<dbReference type="InterPro" id="IPR004561">
    <property type="entry name" value="IsoChor_synthase"/>
</dbReference>
<proteinExistence type="inferred from homology"/>
<dbReference type="EMBL" id="FMZE01000012">
    <property type="protein sequence ID" value="SDD76081.1"/>
    <property type="molecule type" value="Genomic_DNA"/>
</dbReference>
<dbReference type="EC" id="5.4.4.2" evidence="3"/>
<evidence type="ECO:0000256" key="4">
    <source>
        <dbReference type="ARBA" id="ARBA00023235"/>
    </source>
</evidence>
<evidence type="ECO:0000313" key="7">
    <source>
        <dbReference type="Proteomes" id="UP000199494"/>
    </source>
</evidence>
<reference evidence="6 7" key="1">
    <citation type="submission" date="2016-10" db="EMBL/GenBank/DDBJ databases">
        <authorList>
            <person name="de Groot N.N."/>
        </authorList>
    </citation>
    <scope>NUCLEOTIDE SEQUENCE [LARGE SCALE GENOMIC DNA]</scope>
    <source>
        <strain evidence="6 7">CGMCC 4.5506</strain>
    </source>
</reference>
<dbReference type="SUPFAM" id="SSF56322">
    <property type="entry name" value="ADC synthase"/>
    <property type="match status" value="1"/>
</dbReference>
<dbReference type="AlphaFoldDB" id="A0A222W0S7"/>
<keyword evidence="7" id="KW-1185">Reference proteome</keyword>
<dbReference type="OrthoDB" id="9806579at2"/>
<dbReference type="NCBIfam" id="TIGR00543">
    <property type="entry name" value="isochor_syn"/>
    <property type="match status" value="1"/>
</dbReference>
<dbReference type="RefSeq" id="WP_091809887.1">
    <property type="nucleotide sequence ID" value="NZ_QGTN01000010.1"/>
</dbReference>
<comment type="catalytic activity">
    <reaction evidence="1">
        <text>chorismate = isochorismate</text>
        <dbReference type="Rhea" id="RHEA:18985"/>
        <dbReference type="ChEBI" id="CHEBI:29748"/>
        <dbReference type="ChEBI" id="CHEBI:29780"/>
        <dbReference type="EC" id="5.4.4.2"/>
    </reaction>
</comment>
<dbReference type="STRING" id="530584.SAMN05421630_11229"/>
<name>A0A222W0S7_9PSEU</name>
<dbReference type="Proteomes" id="UP000199494">
    <property type="component" value="Unassembled WGS sequence"/>
</dbReference>
<gene>
    <name evidence="6" type="ORF">SAMN05421630_11229</name>
</gene>